<proteinExistence type="predicted"/>
<accession>A0A4Q7TL55</accession>
<feature type="signal peptide" evidence="1">
    <location>
        <begin position="1"/>
        <end position="34"/>
    </location>
</feature>
<evidence type="ECO:0008006" key="4">
    <source>
        <dbReference type="Google" id="ProtNLM"/>
    </source>
</evidence>
<keyword evidence="1" id="KW-0732">Signal</keyword>
<dbReference type="EMBL" id="SHKI01000007">
    <property type="protein sequence ID" value="RZT61093.1"/>
    <property type="molecule type" value="Genomic_DNA"/>
</dbReference>
<name>A0A4Q7TL55_9MICO</name>
<sequence>MTDITPSKKRASGRKRAIATGAIALTIASAATFAAFQDAAWLNFGNGDKGISTAKEVDIQVINTNSEGVPVKTSFAAATSNSDWQESPDSANAAPINFDGLQSMVPGNVVNMKIPFRQAPNPTTTHGPSAITWSIIETPGKTGLNSSNAELLNALRFQVPGGTWKTWAAFNGDVTNGAAGNKWNPTEGGDLLINVKVQDGTSADQIRNQNVFLQIAFDSQVWQ</sequence>
<protein>
    <recommendedName>
        <fullName evidence="4">Ribosomally synthesized peptide with SipW-like signal peptide</fullName>
    </recommendedName>
</protein>
<reference evidence="2 3" key="1">
    <citation type="journal article" date="2015" name="Stand. Genomic Sci.">
        <title>Genomic Encyclopedia of Bacterial and Archaeal Type Strains, Phase III: the genomes of soil and plant-associated and newly described type strains.</title>
        <authorList>
            <person name="Whitman W.B."/>
            <person name="Woyke T."/>
            <person name="Klenk H.P."/>
            <person name="Zhou Y."/>
            <person name="Lilburn T.G."/>
            <person name="Beck B.J."/>
            <person name="De Vos P."/>
            <person name="Vandamme P."/>
            <person name="Eisen J.A."/>
            <person name="Garrity G."/>
            <person name="Hugenholtz P."/>
            <person name="Kyrpides N.C."/>
        </authorList>
    </citation>
    <scope>NUCLEOTIDE SEQUENCE [LARGE SCALE GENOMIC DNA]</scope>
    <source>
        <strain evidence="2 3">RF6</strain>
    </source>
</reference>
<feature type="chain" id="PRO_5039539332" description="Ribosomally synthesized peptide with SipW-like signal peptide" evidence="1">
    <location>
        <begin position="35"/>
        <end position="223"/>
    </location>
</feature>
<comment type="caution">
    <text evidence="2">The sequence shown here is derived from an EMBL/GenBank/DDBJ whole genome shotgun (WGS) entry which is preliminary data.</text>
</comment>
<organism evidence="2 3">
    <name type="scientific">Leucobacter luti</name>
    <dbReference type="NCBI Taxonomy" id="340320"/>
    <lineage>
        <taxon>Bacteria</taxon>
        <taxon>Bacillati</taxon>
        <taxon>Actinomycetota</taxon>
        <taxon>Actinomycetes</taxon>
        <taxon>Micrococcales</taxon>
        <taxon>Microbacteriaceae</taxon>
        <taxon>Leucobacter</taxon>
    </lineage>
</organism>
<keyword evidence="3" id="KW-1185">Reference proteome</keyword>
<dbReference type="OrthoDB" id="9897565at2"/>
<evidence type="ECO:0000256" key="1">
    <source>
        <dbReference type="SAM" id="SignalP"/>
    </source>
</evidence>
<gene>
    <name evidence="2" type="ORF">EV139_2842</name>
</gene>
<dbReference type="Proteomes" id="UP000291832">
    <property type="component" value="Unassembled WGS sequence"/>
</dbReference>
<evidence type="ECO:0000313" key="2">
    <source>
        <dbReference type="EMBL" id="RZT61093.1"/>
    </source>
</evidence>
<dbReference type="RefSeq" id="WP_130455222.1">
    <property type="nucleotide sequence ID" value="NZ_QYAG01000003.1"/>
</dbReference>
<evidence type="ECO:0000313" key="3">
    <source>
        <dbReference type="Proteomes" id="UP000291832"/>
    </source>
</evidence>
<dbReference type="AlphaFoldDB" id="A0A4Q7TL55"/>